<dbReference type="SUPFAM" id="SSF56436">
    <property type="entry name" value="C-type lectin-like"/>
    <property type="match status" value="1"/>
</dbReference>
<keyword evidence="3" id="KW-0272">Extracellular matrix</keyword>
<evidence type="ECO:0000313" key="11">
    <source>
        <dbReference type="Proteomes" id="UP000276834"/>
    </source>
</evidence>
<dbReference type="EMBL" id="QUSF01000057">
    <property type="protein sequence ID" value="RLV97468.1"/>
    <property type="molecule type" value="Genomic_DNA"/>
</dbReference>
<evidence type="ECO:0000313" key="10">
    <source>
        <dbReference type="EMBL" id="RLV97468.1"/>
    </source>
</evidence>
<gene>
    <name evidence="10" type="ORF">DV515_00011728</name>
</gene>
<dbReference type="PROSITE" id="PS50963">
    <property type="entry name" value="LINK_2"/>
    <property type="match status" value="1"/>
</dbReference>
<dbReference type="InterPro" id="IPR016186">
    <property type="entry name" value="C-type_lectin-like/link_sf"/>
</dbReference>
<dbReference type="GO" id="GO:0007417">
    <property type="term" value="P:central nervous system development"/>
    <property type="evidence" value="ECO:0007669"/>
    <property type="project" value="TreeGrafter"/>
</dbReference>
<dbReference type="InterPro" id="IPR050691">
    <property type="entry name" value="Hyaluronan_bind_Proteoglycan"/>
</dbReference>
<evidence type="ECO:0000256" key="7">
    <source>
        <dbReference type="ARBA" id="ARBA00023157"/>
    </source>
</evidence>
<dbReference type="PRINTS" id="PR01265">
    <property type="entry name" value="LINKMODULE"/>
</dbReference>
<evidence type="ECO:0000256" key="4">
    <source>
        <dbReference type="ARBA" id="ARBA00022536"/>
    </source>
</evidence>
<dbReference type="Gene3D" id="3.10.100.10">
    <property type="entry name" value="Mannose-Binding Protein A, subunit A"/>
    <property type="match status" value="1"/>
</dbReference>
<dbReference type="GO" id="GO:0007155">
    <property type="term" value="P:cell adhesion"/>
    <property type="evidence" value="ECO:0007669"/>
    <property type="project" value="InterPro"/>
</dbReference>
<evidence type="ECO:0000256" key="5">
    <source>
        <dbReference type="ARBA" id="ARBA00022737"/>
    </source>
</evidence>
<comment type="caution">
    <text evidence="8">Lacks conserved residue(s) required for the propagation of feature annotation.</text>
</comment>
<dbReference type="InterPro" id="IPR000538">
    <property type="entry name" value="Link_dom"/>
</dbReference>
<keyword evidence="5" id="KW-0677">Repeat</keyword>
<evidence type="ECO:0000256" key="1">
    <source>
        <dbReference type="ARBA" id="ARBA00004498"/>
    </source>
</evidence>
<dbReference type="GO" id="GO:0072534">
    <property type="term" value="C:perineuronal net"/>
    <property type="evidence" value="ECO:0007669"/>
    <property type="project" value="TreeGrafter"/>
</dbReference>
<dbReference type="GO" id="GO:0005540">
    <property type="term" value="F:hyaluronic acid binding"/>
    <property type="evidence" value="ECO:0007669"/>
    <property type="project" value="InterPro"/>
</dbReference>
<dbReference type="GO" id="GO:0045202">
    <property type="term" value="C:synapse"/>
    <property type="evidence" value="ECO:0007669"/>
    <property type="project" value="TreeGrafter"/>
</dbReference>
<keyword evidence="7" id="KW-1015">Disulfide bond</keyword>
<keyword evidence="11" id="KW-1185">Reference proteome</keyword>
<comment type="subcellular location">
    <subcellularLocation>
        <location evidence="1">Secreted</location>
        <location evidence="1">Extracellular space</location>
        <location evidence="1">Extracellular matrix</location>
    </subcellularLocation>
</comment>
<evidence type="ECO:0000256" key="8">
    <source>
        <dbReference type="PROSITE-ProRule" id="PRU00323"/>
    </source>
</evidence>
<feature type="domain" description="Link" evidence="9">
    <location>
        <begin position="78"/>
        <end position="135"/>
    </location>
</feature>
<dbReference type="PANTHER" id="PTHR22804">
    <property type="entry name" value="AGGRECAN/VERSICAN PROTEOGLYCAN"/>
    <property type="match status" value="1"/>
</dbReference>
<evidence type="ECO:0000256" key="2">
    <source>
        <dbReference type="ARBA" id="ARBA00022525"/>
    </source>
</evidence>
<organism evidence="10 11">
    <name type="scientific">Chloebia gouldiae</name>
    <name type="common">Gouldian finch</name>
    <name type="synonym">Erythrura gouldiae</name>
    <dbReference type="NCBI Taxonomy" id="44316"/>
    <lineage>
        <taxon>Eukaryota</taxon>
        <taxon>Metazoa</taxon>
        <taxon>Chordata</taxon>
        <taxon>Craniata</taxon>
        <taxon>Vertebrata</taxon>
        <taxon>Euteleostomi</taxon>
        <taxon>Archelosauria</taxon>
        <taxon>Archosauria</taxon>
        <taxon>Dinosauria</taxon>
        <taxon>Saurischia</taxon>
        <taxon>Theropoda</taxon>
        <taxon>Coelurosauria</taxon>
        <taxon>Aves</taxon>
        <taxon>Neognathae</taxon>
        <taxon>Neoaves</taxon>
        <taxon>Telluraves</taxon>
        <taxon>Australaves</taxon>
        <taxon>Passeriformes</taxon>
        <taxon>Passeroidea</taxon>
        <taxon>Passeridae</taxon>
        <taxon>Chloebia</taxon>
    </lineage>
</organism>
<protein>
    <recommendedName>
        <fullName evidence="9">Link domain-containing protein</fullName>
    </recommendedName>
</protein>
<dbReference type="GO" id="GO:0002052">
    <property type="term" value="P:positive regulation of neuroblast proliferation"/>
    <property type="evidence" value="ECO:0007669"/>
    <property type="project" value="TreeGrafter"/>
</dbReference>
<name>A0A3L8S5Q1_CHLGU</name>
<evidence type="ECO:0000259" key="9">
    <source>
        <dbReference type="PROSITE" id="PS50963"/>
    </source>
</evidence>
<dbReference type="OrthoDB" id="5860362at2759"/>
<dbReference type="GO" id="GO:0010001">
    <property type="term" value="P:glial cell differentiation"/>
    <property type="evidence" value="ECO:0007669"/>
    <property type="project" value="TreeGrafter"/>
</dbReference>
<dbReference type="SMART" id="SM00445">
    <property type="entry name" value="LINK"/>
    <property type="match status" value="1"/>
</dbReference>
<keyword evidence="6" id="KW-0106">Calcium</keyword>
<keyword evidence="2" id="KW-0964">Secreted</keyword>
<sequence>MGTNVPHRGAECELVQGCLSLESPGRAGGRHLPSHREFPEAFGKVSLFFSGCQSPRQRCHTGSGASNMIKKNEGMHGVVFHYRAATSRYTLNFTQAHQTCRDNGAVMASPEQLKAAYEDGFEQCDAGWVSDQTVR</sequence>
<dbReference type="Pfam" id="PF00193">
    <property type="entry name" value="Xlink"/>
    <property type="match status" value="1"/>
</dbReference>
<accession>A0A3L8S5Q1</accession>
<keyword evidence="4" id="KW-0245">EGF-like domain</keyword>
<proteinExistence type="predicted"/>
<evidence type="ECO:0000256" key="6">
    <source>
        <dbReference type="ARBA" id="ARBA00022837"/>
    </source>
</evidence>
<dbReference type="AlphaFoldDB" id="A0A3L8S5Q1"/>
<dbReference type="PANTHER" id="PTHR22804:SF6">
    <property type="entry name" value="VERSICAN CORE PROTEIN"/>
    <property type="match status" value="1"/>
</dbReference>
<dbReference type="InterPro" id="IPR016187">
    <property type="entry name" value="CTDL_fold"/>
</dbReference>
<dbReference type="GO" id="GO:0005615">
    <property type="term" value="C:extracellular space"/>
    <property type="evidence" value="ECO:0007669"/>
    <property type="project" value="TreeGrafter"/>
</dbReference>
<comment type="caution">
    <text evidence="10">The sequence shown here is derived from an EMBL/GenBank/DDBJ whole genome shotgun (WGS) entry which is preliminary data.</text>
</comment>
<reference evidence="10 11" key="1">
    <citation type="journal article" date="2018" name="Proc. R. Soc. B">
        <title>A non-coding region near Follistatin controls head colour polymorphism in the Gouldian finch.</title>
        <authorList>
            <person name="Toomey M.B."/>
            <person name="Marques C.I."/>
            <person name="Andrade P."/>
            <person name="Araujo P.M."/>
            <person name="Sabatino S."/>
            <person name="Gazda M.A."/>
            <person name="Afonso S."/>
            <person name="Lopes R.J."/>
            <person name="Corbo J.C."/>
            <person name="Carneiro M."/>
        </authorList>
    </citation>
    <scope>NUCLEOTIDE SEQUENCE [LARGE SCALE GENOMIC DNA]</scope>
    <source>
        <strain evidence="10">Red01</strain>
        <tissue evidence="10">Muscle</tissue>
    </source>
</reference>
<dbReference type="Proteomes" id="UP000276834">
    <property type="component" value="Unassembled WGS sequence"/>
</dbReference>
<evidence type="ECO:0000256" key="3">
    <source>
        <dbReference type="ARBA" id="ARBA00022530"/>
    </source>
</evidence>
<dbReference type="GO" id="GO:0001501">
    <property type="term" value="P:skeletal system development"/>
    <property type="evidence" value="ECO:0007669"/>
    <property type="project" value="TreeGrafter"/>
</dbReference>